<organism evidence="1 2">
    <name type="scientific">Cupriavidus pauculus</name>
    <dbReference type="NCBI Taxonomy" id="82633"/>
    <lineage>
        <taxon>Bacteria</taxon>
        <taxon>Pseudomonadati</taxon>
        <taxon>Pseudomonadota</taxon>
        <taxon>Betaproteobacteria</taxon>
        <taxon>Burkholderiales</taxon>
        <taxon>Burkholderiaceae</taxon>
        <taxon>Cupriavidus</taxon>
    </lineage>
</organism>
<dbReference type="EMBL" id="CP044065">
    <property type="protein sequence ID" value="QET03046.1"/>
    <property type="molecule type" value="Genomic_DNA"/>
</dbReference>
<dbReference type="Proteomes" id="UP000322822">
    <property type="component" value="Chromosome 1"/>
</dbReference>
<accession>A0A5P2H554</accession>
<sequence length="81" mass="8762">MTVCTRSLAELEHAADAALTGSPVPSPCINVCRMDAASGYCEGCLRTIDEIASWSGADDAARRAIWAQLPDRLRWLRETAP</sequence>
<dbReference type="Pfam" id="PF06945">
    <property type="entry name" value="DUF1289"/>
    <property type="match status" value="1"/>
</dbReference>
<evidence type="ECO:0000313" key="2">
    <source>
        <dbReference type="Proteomes" id="UP000322822"/>
    </source>
</evidence>
<dbReference type="RefSeq" id="WP_150373099.1">
    <property type="nucleotide sequence ID" value="NZ_CP044065.1"/>
</dbReference>
<gene>
    <name evidence="1" type="ORF">FOB72_13995</name>
</gene>
<protein>
    <submittedName>
        <fullName evidence="1">DUF1289 domain-containing protein</fullName>
    </submittedName>
</protein>
<reference evidence="1 2" key="1">
    <citation type="submission" date="2019-09" db="EMBL/GenBank/DDBJ databases">
        <title>FDA dAtabase for Regulatory Grade micrObial Sequences (FDA-ARGOS): Supporting development and validation of Infectious Disease Dx tests.</title>
        <authorList>
            <person name="Sciortino C."/>
            <person name="Tallon L."/>
            <person name="Sadzewicz L."/>
            <person name="Vavikolanu K."/>
            <person name="Mehta A."/>
            <person name="Aluvathingal J."/>
            <person name="Nadendla S."/>
            <person name="Nandy P."/>
            <person name="Geyer C."/>
            <person name="Yan Y."/>
            <person name="Sichtig H."/>
        </authorList>
    </citation>
    <scope>NUCLEOTIDE SEQUENCE [LARGE SCALE GENOMIC DNA]</scope>
    <source>
        <strain evidence="1 2">FDAARGOS_664</strain>
    </source>
</reference>
<proteinExistence type="predicted"/>
<evidence type="ECO:0000313" key="1">
    <source>
        <dbReference type="EMBL" id="QET03046.1"/>
    </source>
</evidence>
<dbReference type="PANTHER" id="PTHR35175:SF2">
    <property type="entry name" value="DUF1289 DOMAIN-CONTAINING PROTEIN"/>
    <property type="match status" value="1"/>
</dbReference>
<dbReference type="InterPro" id="IPR010710">
    <property type="entry name" value="DUF1289"/>
</dbReference>
<dbReference type="AlphaFoldDB" id="A0A5P2H554"/>
<name>A0A5P2H554_9BURK</name>
<dbReference type="PANTHER" id="PTHR35175">
    <property type="entry name" value="DUF1289 DOMAIN-CONTAINING PROTEIN"/>
    <property type="match status" value="1"/>
</dbReference>
<dbReference type="OrthoDB" id="8911262at2"/>